<dbReference type="Pfam" id="PF21413">
    <property type="entry name" value="SHQ1-like_CS"/>
    <property type="match status" value="1"/>
</dbReference>
<dbReference type="GeneID" id="20211769"/>
<dbReference type="PANTHER" id="PTHR12967">
    <property type="entry name" value="PROTEIN SHQ1 HOMOLOG"/>
    <property type="match status" value="1"/>
</dbReference>
<organism evidence="5 6">
    <name type="scientific">Helobdella robusta</name>
    <name type="common">Californian leech</name>
    <dbReference type="NCBI Taxonomy" id="6412"/>
    <lineage>
        <taxon>Eukaryota</taxon>
        <taxon>Metazoa</taxon>
        <taxon>Spiralia</taxon>
        <taxon>Lophotrochozoa</taxon>
        <taxon>Annelida</taxon>
        <taxon>Clitellata</taxon>
        <taxon>Hirudinea</taxon>
        <taxon>Rhynchobdellida</taxon>
        <taxon>Glossiphoniidae</taxon>
        <taxon>Helobdella</taxon>
    </lineage>
</organism>
<dbReference type="InterPro" id="IPR008978">
    <property type="entry name" value="HSP20-like_chaperone"/>
</dbReference>
<evidence type="ECO:0000256" key="2">
    <source>
        <dbReference type="ARBA" id="ARBA00013750"/>
    </source>
</evidence>
<comment type="similarity">
    <text evidence="1">Belongs to the SHQ1 family.</text>
</comment>
<dbReference type="PROSITE" id="PS51203">
    <property type="entry name" value="CS"/>
    <property type="match status" value="1"/>
</dbReference>
<sequence length="290" mass="33538">MITPYFRITQDASFVEVLIKARHVKITADSEPEICIDGHEFKFYCKPYYLRLNFSHELIEDGRETAAYDDGYFRIKVPKANPGEEFLDLDLLTKLLTVRGKTEAKPPSIEIITDKLNGLSTNSGNLEDEENEVLEDDEIDWHIDQQPVTHDGDEDDDPTNVSIKKPMYGFGHLRSGVFKTLKEELDDVVDLKNVDGVDEEMRRKMRTDVEDAAFDEEHYLADLYERGAIDELIAFAPDWLSNDSQKVEFTDDEKEVMMKLPHRDYLLSEADLRHTYLGLVDILYAYAYDH</sequence>
<dbReference type="OrthoDB" id="73639at2759"/>
<dbReference type="EMBL" id="KB096183">
    <property type="protein sequence ID" value="ESO07604.1"/>
    <property type="molecule type" value="Genomic_DNA"/>
</dbReference>
<dbReference type="STRING" id="6412.T1FSH2"/>
<dbReference type="InterPro" id="IPR007052">
    <property type="entry name" value="CS_dom"/>
</dbReference>
<dbReference type="InterPro" id="IPR007009">
    <property type="entry name" value="Shq1_C"/>
</dbReference>
<accession>T1FSH2</accession>
<dbReference type="PANTHER" id="PTHR12967:SF0">
    <property type="entry name" value="PROTEIN SHQ1 HOMOLOG"/>
    <property type="match status" value="1"/>
</dbReference>
<dbReference type="InterPro" id="IPR048696">
    <property type="entry name" value="SHQ1-like_CS"/>
</dbReference>
<dbReference type="Proteomes" id="UP000015101">
    <property type="component" value="Unassembled WGS sequence"/>
</dbReference>
<evidence type="ECO:0000313" key="4">
    <source>
        <dbReference type="EMBL" id="ESO07604.1"/>
    </source>
</evidence>
<dbReference type="Pfam" id="PF04925">
    <property type="entry name" value="SHQ1"/>
    <property type="match status" value="1"/>
</dbReference>
<reference evidence="4 6" key="2">
    <citation type="journal article" date="2013" name="Nature">
        <title>Insights into bilaterian evolution from three spiralian genomes.</title>
        <authorList>
            <person name="Simakov O."/>
            <person name="Marletaz F."/>
            <person name="Cho S.J."/>
            <person name="Edsinger-Gonzales E."/>
            <person name="Havlak P."/>
            <person name="Hellsten U."/>
            <person name="Kuo D.H."/>
            <person name="Larsson T."/>
            <person name="Lv J."/>
            <person name="Arendt D."/>
            <person name="Savage R."/>
            <person name="Osoegawa K."/>
            <person name="de Jong P."/>
            <person name="Grimwood J."/>
            <person name="Chapman J.A."/>
            <person name="Shapiro H."/>
            <person name="Aerts A."/>
            <person name="Otillar R.P."/>
            <person name="Terry A.Y."/>
            <person name="Boore J.L."/>
            <person name="Grigoriev I.V."/>
            <person name="Lindberg D.R."/>
            <person name="Seaver E.C."/>
            <person name="Weisblat D.A."/>
            <person name="Putnam N.H."/>
            <person name="Rokhsar D.S."/>
        </authorList>
    </citation>
    <scope>NUCLEOTIDE SEQUENCE</scope>
</reference>
<reference evidence="5" key="3">
    <citation type="submission" date="2015-06" db="UniProtKB">
        <authorList>
            <consortium name="EnsemblMetazoa"/>
        </authorList>
    </citation>
    <scope>IDENTIFICATION</scope>
</reference>
<dbReference type="EMBL" id="AMQM01003482">
    <property type="status" value="NOT_ANNOTATED_CDS"/>
    <property type="molecule type" value="Genomic_DNA"/>
</dbReference>
<dbReference type="CTD" id="20211769"/>
<dbReference type="OMA" id="YANIADT"/>
<dbReference type="InParanoid" id="T1FSH2"/>
<dbReference type="HOGENOM" id="CLU_085152_0_0_1"/>
<protein>
    <recommendedName>
        <fullName evidence="2">Protein SHQ1 homolog</fullName>
    </recommendedName>
</protein>
<name>T1FSH2_HELRO</name>
<feature type="domain" description="CS" evidence="3">
    <location>
        <begin position="1"/>
        <end position="90"/>
    </location>
</feature>
<dbReference type="KEGG" id="hro:HELRODRAFT_190991"/>
<evidence type="ECO:0000313" key="5">
    <source>
        <dbReference type="EnsemblMetazoa" id="HelroP190991"/>
    </source>
</evidence>
<dbReference type="GO" id="GO:0000493">
    <property type="term" value="P:box H/ACA snoRNP assembly"/>
    <property type="evidence" value="ECO:0007669"/>
    <property type="project" value="InterPro"/>
</dbReference>
<dbReference type="Gene3D" id="2.60.40.790">
    <property type="match status" value="1"/>
</dbReference>
<dbReference type="InterPro" id="IPR039742">
    <property type="entry name" value="Shq1"/>
</dbReference>
<dbReference type="RefSeq" id="XP_009014215.1">
    <property type="nucleotide sequence ID" value="XM_009015967.1"/>
</dbReference>
<dbReference type="AlphaFoldDB" id="T1FSH2"/>
<dbReference type="eggNOG" id="KOG3247">
    <property type="taxonomic scope" value="Eukaryota"/>
</dbReference>
<gene>
    <name evidence="5" type="primary">20211769</name>
    <name evidence="4" type="ORF">HELRODRAFT_190991</name>
</gene>
<reference evidence="6" key="1">
    <citation type="submission" date="2012-12" db="EMBL/GenBank/DDBJ databases">
        <authorList>
            <person name="Hellsten U."/>
            <person name="Grimwood J."/>
            <person name="Chapman J.A."/>
            <person name="Shapiro H."/>
            <person name="Aerts A."/>
            <person name="Otillar R.P."/>
            <person name="Terry A.Y."/>
            <person name="Boore J.L."/>
            <person name="Simakov O."/>
            <person name="Marletaz F."/>
            <person name="Cho S.-J."/>
            <person name="Edsinger-Gonzales E."/>
            <person name="Havlak P."/>
            <person name="Kuo D.-H."/>
            <person name="Larsson T."/>
            <person name="Lv J."/>
            <person name="Arendt D."/>
            <person name="Savage R."/>
            <person name="Osoegawa K."/>
            <person name="de Jong P."/>
            <person name="Lindberg D.R."/>
            <person name="Seaver E.C."/>
            <person name="Weisblat D.A."/>
            <person name="Putnam N.H."/>
            <person name="Grigoriev I.V."/>
            <person name="Rokhsar D.S."/>
        </authorList>
    </citation>
    <scope>NUCLEOTIDE SEQUENCE</scope>
</reference>
<evidence type="ECO:0000256" key="1">
    <source>
        <dbReference type="ARBA" id="ARBA00005607"/>
    </source>
</evidence>
<keyword evidence="6" id="KW-1185">Reference proteome</keyword>
<dbReference type="EnsemblMetazoa" id="HelroT190991">
    <property type="protein sequence ID" value="HelroP190991"/>
    <property type="gene ID" value="HelroG190991"/>
</dbReference>
<proteinExistence type="inferred from homology"/>
<evidence type="ECO:0000259" key="3">
    <source>
        <dbReference type="PROSITE" id="PS51203"/>
    </source>
</evidence>
<evidence type="ECO:0000313" key="6">
    <source>
        <dbReference type="Proteomes" id="UP000015101"/>
    </source>
</evidence>